<gene>
    <name evidence="3" type="ORF">ACH5RR_010574</name>
</gene>
<feature type="signal peptide" evidence="2">
    <location>
        <begin position="1"/>
        <end position="26"/>
    </location>
</feature>
<dbReference type="EMBL" id="JBJUIK010000004">
    <property type="protein sequence ID" value="KAL3531252.1"/>
    <property type="molecule type" value="Genomic_DNA"/>
</dbReference>
<evidence type="ECO:0000256" key="1">
    <source>
        <dbReference type="SAM" id="MobiDB-lite"/>
    </source>
</evidence>
<dbReference type="AlphaFoldDB" id="A0ABD3AJB6"/>
<name>A0ABD3AJB6_9GENT</name>
<sequence>MRTLNVVLVFCMALVILVINIKPNEGSRILLGEEEQEEDWMKKQHLFLQSLQTRKTVNPPSPNPCTYVSSPPPPGQHCQVPSTIGERNFAGRVVMAPPPPPPPTAAYPQHMVQFGVATNRKLL</sequence>
<dbReference type="PANTHER" id="PTHR33592">
    <property type="entry name" value="TRANSMEMBRANE PROTEIN"/>
    <property type="match status" value="1"/>
</dbReference>
<dbReference type="Proteomes" id="UP001630127">
    <property type="component" value="Unassembled WGS sequence"/>
</dbReference>
<feature type="chain" id="PRO_5044850984" evidence="2">
    <location>
        <begin position="27"/>
        <end position="123"/>
    </location>
</feature>
<accession>A0ABD3AJB6</accession>
<comment type="caution">
    <text evidence="3">The sequence shown here is derived from an EMBL/GenBank/DDBJ whole genome shotgun (WGS) entry which is preliminary data.</text>
</comment>
<feature type="region of interest" description="Disordered" evidence="1">
    <location>
        <begin position="54"/>
        <end position="78"/>
    </location>
</feature>
<evidence type="ECO:0000313" key="4">
    <source>
        <dbReference type="Proteomes" id="UP001630127"/>
    </source>
</evidence>
<keyword evidence="4" id="KW-1185">Reference proteome</keyword>
<reference evidence="3 4" key="1">
    <citation type="submission" date="2024-11" db="EMBL/GenBank/DDBJ databases">
        <title>A near-complete genome assembly of Cinchona calisaya.</title>
        <authorList>
            <person name="Lian D.C."/>
            <person name="Zhao X.W."/>
            <person name="Wei L."/>
        </authorList>
    </citation>
    <scope>NUCLEOTIDE SEQUENCE [LARGE SCALE GENOMIC DNA]</scope>
    <source>
        <tissue evidence="3">Nenye</tissue>
    </source>
</reference>
<evidence type="ECO:0000256" key="2">
    <source>
        <dbReference type="SAM" id="SignalP"/>
    </source>
</evidence>
<proteinExistence type="predicted"/>
<feature type="compositionally biased region" description="Polar residues" evidence="1">
    <location>
        <begin position="54"/>
        <end position="69"/>
    </location>
</feature>
<organism evidence="3 4">
    <name type="scientific">Cinchona calisaya</name>
    <dbReference type="NCBI Taxonomy" id="153742"/>
    <lineage>
        <taxon>Eukaryota</taxon>
        <taxon>Viridiplantae</taxon>
        <taxon>Streptophyta</taxon>
        <taxon>Embryophyta</taxon>
        <taxon>Tracheophyta</taxon>
        <taxon>Spermatophyta</taxon>
        <taxon>Magnoliopsida</taxon>
        <taxon>eudicotyledons</taxon>
        <taxon>Gunneridae</taxon>
        <taxon>Pentapetalae</taxon>
        <taxon>asterids</taxon>
        <taxon>lamiids</taxon>
        <taxon>Gentianales</taxon>
        <taxon>Rubiaceae</taxon>
        <taxon>Cinchonoideae</taxon>
        <taxon>Cinchoneae</taxon>
        <taxon>Cinchona</taxon>
    </lineage>
</organism>
<evidence type="ECO:0000313" key="3">
    <source>
        <dbReference type="EMBL" id="KAL3531252.1"/>
    </source>
</evidence>
<keyword evidence="2" id="KW-0732">Signal</keyword>
<protein>
    <submittedName>
        <fullName evidence="3">Uncharacterized protein</fullName>
    </submittedName>
</protein>
<dbReference type="PANTHER" id="PTHR33592:SF10">
    <property type="entry name" value="TRANSMEMBRANE PROTEIN"/>
    <property type="match status" value="1"/>
</dbReference>